<evidence type="ECO:0000256" key="2">
    <source>
        <dbReference type="SAM" id="MobiDB-lite"/>
    </source>
</evidence>
<proteinExistence type="predicted"/>
<dbReference type="VEuPathDB" id="CryptoDB:Cvel_10281"/>
<keyword evidence="1" id="KW-0175">Coiled coil</keyword>
<feature type="region of interest" description="Disordered" evidence="2">
    <location>
        <begin position="84"/>
        <end position="110"/>
    </location>
</feature>
<evidence type="ECO:0008006" key="4">
    <source>
        <dbReference type="Google" id="ProtNLM"/>
    </source>
</evidence>
<protein>
    <recommendedName>
        <fullName evidence="4">Protein kinase domain-containing protein</fullName>
    </recommendedName>
</protein>
<feature type="coiled-coil region" evidence="1">
    <location>
        <begin position="139"/>
        <end position="166"/>
    </location>
</feature>
<dbReference type="EMBL" id="CDMZ01004802">
    <property type="protein sequence ID" value="CEM50945.1"/>
    <property type="molecule type" value="Genomic_DNA"/>
</dbReference>
<gene>
    <name evidence="3" type="ORF">Cvel_10281</name>
</gene>
<feature type="compositionally biased region" description="Low complexity" evidence="2">
    <location>
        <begin position="84"/>
        <end position="100"/>
    </location>
</feature>
<sequence>MRAPLLRDTNCKDSCDQHVTVRLVCPCEDEVGGTSFVVEEGFQGRNNVGKGSCGTNLLIDEKAELLKVCDFGLARLVGTALALPSSPSPTVATTTAPEVPNSSNAGDAAPHPIRIRRLLRRKHKNILAIEDAYCSAKALARQEEEKRKEEQQAVRATAAAAAAKAKSLYTEHDYAGPKVAEGEPEIVWNRRNRVSPFLAASICEGRLSLFCRL</sequence>
<reference evidence="3" key="1">
    <citation type="submission" date="2014-11" db="EMBL/GenBank/DDBJ databases">
        <authorList>
            <person name="Otto D Thomas"/>
            <person name="Naeem Raeece"/>
        </authorList>
    </citation>
    <scope>NUCLEOTIDE SEQUENCE</scope>
</reference>
<dbReference type="AlphaFoldDB" id="A0A0G4I217"/>
<evidence type="ECO:0000313" key="3">
    <source>
        <dbReference type="EMBL" id="CEM50945.1"/>
    </source>
</evidence>
<accession>A0A0G4I217</accession>
<organism evidence="3">
    <name type="scientific">Chromera velia CCMP2878</name>
    <dbReference type="NCBI Taxonomy" id="1169474"/>
    <lineage>
        <taxon>Eukaryota</taxon>
        <taxon>Sar</taxon>
        <taxon>Alveolata</taxon>
        <taxon>Colpodellida</taxon>
        <taxon>Chromeraceae</taxon>
        <taxon>Chromera</taxon>
    </lineage>
</organism>
<evidence type="ECO:0000256" key="1">
    <source>
        <dbReference type="SAM" id="Coils"/>
    </source>
</evidence>
<name>A0A0G4I217_9ALVE</name>